<accession>A0A852U9H4</accession>
<evidence type="ECO:0000259" key="3">
    <source>
        <dbReference type="Pfam" id="PF01243"/>
    </source>
</evidence>
<dbReference type="InterPro" id="IPR012349">
    <property type="entry name" value="Split_barrel_FMN-bd"/>
</dbReference>
<dbReference type="RefSeq" id="WP_179646057.1">
    <property type="nucleotide sequence ID" value="NZ_BAAAYY010000044.1"/>
</dbReference>
<sequence>MRRYAQVAFTESVRRFQEEQGSRRAGGRLADGGDDGPDALGPDEAEFITGRDGFYIATVGETGWPYVQFRGGPSGFVHVIDERTIAYADVRGNRQYISNGNISASDRTALFFMDYPAQARLKVFGHACTQDLDADLELRRRVDSRRTDGRVERVVIVSVEAYSWNCTQHIPRRFTERDLAPVAERMQALKRENRELELEVRALRRRLEGIGDRDPGRPGS</sequence>
<dbReference type="Pfam" id="PF01243">
    <property type="entry name" value="PNPOx_N"/>
    <property type="match status" value="1"/>
</dbReference>
<feature type="region of interest" description="Disordered" evidence="2">
    <location>
        <begin position="15"/>
        <end position="41"/>
    </location>
</feature>
<organism evidence="4 5">
    <name type="scientific">Spinactinospora alkalitolerans</name>
    <dbReference type="NCBI Taxonomy" id="687207"/>
    <lineage>
        <taxon>Bacteria</taxon>
        <taxon>Bacillati</taxon>
        <taxon>Actinomycetota</taxon>
        <taxon>Actinomycetes</taxon>
        <taxon>Streptosporangiales</taxon>
        <taxon>Nocardiopsidaceae</taxon>
        <taxon>Spinactinospora</taxon>
    </lineage>
</organism>
<comment type="caution">
    <text evidence="4">The sequence shown here is derived from an EMBL/GenBank/DDBJ whole genome shotgun (WGS) entry which is preliminary data.</text>
</comment>
<feature type="coiled-coil region" evidence="1">
    <location>
        <begin position="179"/>
        <end position="213"/>
    </location>
</feature>
<protein>
    <recommendedName>
        <fullName evidence="3">Pyridoxamine 5'-phosphate oxidase N-terminal domain-containing protein</fullName>
    </recommendedName>
</protein>
<dbReference type="Gene3D" id="2.30.110.10">
    <property type="entry name" value="Electron Transport, Fmn-binding Protein, Chain A"/>
    <property type="match status" value="1"/>
</dbReference>
<keyword evidence="1" id="KW-0175">Coiled coil</keyword>
<proteinExistence type="predicted"/>
<evidence type="ECO:0000256" key="2">
    <source>
        <dbReference type="SAM" id="MobiDB-lite"/>
    </source>
</evidence>
<evidence type="ECO:0000313" key="4">
    <source>
        <dbReference type="EMBL" id="NYE50600.1"/>
    </source>
</evidence>
<gene>
    <name evidence="4" type="ORF">HDA32_005720</name>
</gene>
<dbReference type="EMBL" id="JACCCC010000001">
    <property type="protein sequence ID" value="NYE50600.1"/>
    <property type="molecule type" value="Genomic_DNA"/>
</dbReference>
<feature type="domain" description="Pyridoxamine 5'-phosphate oxidase N-terminal" evidence="3">
    <location>
        <begin position="45"/>
        <end position="130"/>
    </location>
</feature>
<evidence type="ECO:0000313" key="5">
    <source>
        <dbReference type="Proteomes" id="UP000589036"/>
    </source>
</evidence>
<dbReference type="PANTHER" id="PTHR42815">
    <property type="entry name" value="FAD-BINDING, PUTATIVE (AFU_ORTHOLOGUE AFUA_6G07600)-RELATED"/>
    <property type="match status" value="1"/>
</dbReference>
<keyword evidence="5" id="KW-1185">Reference proteome</keyword>
<reference evidence="4 5" key="1">
    <citation type="submission" date="2020-07" db="EMBL/GenBank/DDBJ databases">
        <title>Sequencing the genomes of 1000 actinobacteria strains.</title>
        <authorList>
            <person name="Klenk H.-P."/>
        </authorList>
    </citation>
    <scope>NUCLEOTIDE SEQUENCE [LARGE SCALE GENOMIC DNA]</scope>
    <source>
        <strain evidence="4 5">CXB654</strain>
    </source>
</reference>
<dbReference type="Proteomes" id="UP000589036">
    <property type="component" value="Unassembled WGS sequence"/>
</dbReference>
<name>A0A852U9H4_9ACTN</name>
<dbReference type="PANTHER" id="PTHR42815:SF2">
    <property type="entry name" value="FAD-BINDING, PUTATIVE (AFU_ORTHOLOGUE AFUA_6G07600)-RELATED"/>
    <property type="match status" value="1"/>
</dbReference>
<evidence type="ECO:0000256" key="1">
    <source>
        <dbReference type="SAM" id="Coils"/>
    </source>
</evidence>
<dbReference type="AlphaFoldDB" id="A0A852U9H4"/>
<feature type="compositionally biased region" description="Acidic residues" evidence="2">
    <location>
        <begin position="32"/>
        <end position="41"/>
    </location>
</feature>
<dbReference type="SUPFAM" id="SSF50475">
    <property type="entry name" value="FMN-binding split barrel"/>
    <property type="match status" value="1"/>
</dbReference>
<dbReference type="InterPro" id="IPR011576">
    <property type="entry name" value="Pyridox_Oxase_N"/>
</dbReference>